<comment type="similarity">
    <text evidence="5">Belongs to the binding-protein-dependent transport system permease family.</text>
</comment>
<keyword evidence="3 5" id="KW-1133">Transmembrane helix</keyword>
<keyword evidence="4 5" id="KW-0472">Membrane</keyword>
<keyword evidence="2 5" id="KW-0812">Transmembrane</keyword>
<dbReference type="Proteomes" id="UP000018731">
    <property type="component" value="Unassembled WGS sequence"/>
</dbReference>
<dbReference type="CDD" id="cd06261">
    <property type="entry name" value="TM_PBP2"/>
    <property type="match status" value="1"/>
</dbReference>
<comment type="caution">
    <text evidence="8">The sequence shown here is derived from an EMBL/GenBank/DDBJ whole genome shotgun (WGS) entry which is preliminary data.</text>
</comment>
<dbReference type="GO" id="GO:0042884">
    <property type="term" value="P:microcin transport"/>
    <property type="evidence" value="ECO:0007669"/>
    <property type="project" value="TreeGrafter"/>
</dbReference>
<evidence type="ECO:0000256" key="2">
    <source>
        <dbReference type="ARBA" id="ARBA00022692"/>
    </source>
</evidence>
<feature type="transmembrane region" description="Helical" evidence="5">
    <location>
        <begin position="355"/>
        <end position="374"/>
    </location>
</feature>
<sequence length="389" mass="42903">MKNTSDTKSLATLRTNSRNSTCLSDDNPTPRTHATPFAKTTPITPTLDSTKRNLARQKWQIFKRNKRALISLYIFGFLCFVSIFAPLIANHKPILIYHNHSFYFPLFAFYPESAFGGDFESEPDYNDPFVKELLKDSFVLKPLIPYSYDTIILDLDTNSPTPPDSKHLLGSDDQARDVASRLIYGLAISIAFGLVLSVFCVIIGVSVGGACGYYGGLVDLLGQRGIEIYSSVPILFLLIILSSFIVPSFWWILAIVLAFSWISLVGVVRAEFLKARNMEYVKAARALGLSNVRIIFRHLLPNAMVATITYIPFIMAGSISTLVTLDFLGFGMPVGSPSLGEIIEQAKNNLTSPHLAISGFVGVGVLLCVLVFIGEGVRDAFDPRIKEKS</sequence>
<feature type="domain" description="ABC transmembrane type-1" evidence="7">
    <location>
        <begin position="186"/>
        <end position="378"/>
    </location>
</feature>
<evidence type="ECO:0000256" key="5">
    <source>
        <dbReference type="RuleBase" id="RU363032"/>
    </source>
</evidence>
<feature type="transmembrane region" description="Helical" evidence="5">
    <location>
        <begin position="68"/>
        <end position="89"/>
    </location>
</feature>
<feature type="transmembrane region" description="Helical" evidence="5">
    <location>
        <begin position="226"/>
        <end position="245"/>
    </location>
</feature>
<dbReference type="PANTHER" id="PTHR30325:SF0">
    <property type="entry name" value="INNER MEMBRANE ABC TRANSPORTER PERMEASE PROTEIN YEJE"/>
    <property type="match status" value="1"/>
</dbReference>
<evidence type="ECO:0000256" key="6">
    <source>
        <dbReference type="SAM" id="MobiDB-lite"/>
    </source>
</evidence>
<dbReference type="Pfam" id="PF12911">
    <property type="entry name" value="OppC_N"/>
    <property type="match status" value="1"/>
</dbReference>
<feature type="region of interest" description="Disordered" evidence="6">
    <location>
        <begin position="18"/>
        <end position="42"/>
    </location>
</feature>
<dbReference type="eggNOG" id="COG4239">
    <property type="taxonomic scope" value="Bacteria"/>
</dbReference>
<evidence type="ECO:0000313" key="8">
    <source>
        <dbReference type="EMBL" id="ETD23024.1"/>
    </source>
</evidence>
<comment type="subcellular location">
    <subcellularLocation>
        <location evidence="1 5">Cell membrane</location>
        <topology evidence="1 5">Multi-pass membrane protein</topology>
    </subcellularLocation>
</comment>
<evidence type="ECO:0000259" key="7">
    <source>
        <dbReference type="PROSITE" id="PS50928"/>
    </source>
</evidence>
<dbReference type="InterPro" id="IPR025966">
    <property type="entry name" value="OppC_N"/>
</dbReference>
<evidence type="ECO:0000256" key="4">
    <source>
        <dbReference type="ARBA" id="ARBA00023136"/>
    </source>
</evidence>
<dbReference type="InterPro" id="IPR000515">
    <property type="entry name" value="MetI-like"/>
</dbReference>
<gene>
    <name evidence="8" type="ORF">HMPREF2086_01471</name>
</gene>
<dbReference type="GO" id="GO:0055085">
    <property type="term" value="P:transmembrane transport"/>
    <property type="evidence" value="ECO:0007669"/>
    <property type="project" value="InterPro"/>
</dbReference>
<dbReference type="GO" id="GO:0005886">
    <property type="term" value="C:plasma membrane"/>
    <property type="evidence" value="ECO:0007669"/>
    <property type="project" value="UniProtKB-SubCell"/>
</dbReference>
<dbReference type="OrthoDB" id="9783218at2"/>
<dbReference type="PROSITE" id="PS50928">
    <property type="entry name" value="ABC_TM1"/>
    <property type="match status" value="1"/>
</dbReference>
<name>V8C6P8_9HELI</name>
<dbReference type="Pfam" id="PF00528">
    <property type="entry name" value="BPD_transp_1"/>
    <property type="match status" value="1"/>
</dbReference>
<dbReference type="STRING" id="1357400.HMPREF2086_01471"/>
<dbReference type="PANTHER" id="PTHR30325">
    <property type="entry name" value="MEMBRANE COMPONENT OF ABC TRANSPORTER"/>
    <property type="match status" value="1"/>
</dbReference>
<feature type="transmembrane region" description="Helical" evidence="5">
    <location>
        <begin position="303"/>
        <end position="325"/>
    </location>
</feature>
<accession>V8C6P8</accession>
<feature type="compositionally biased region" description="Polar residues" evidence="6">
    <location>
        <begin position="18"/>
        <end position="32"/>
    </location>
</feature>
<organism evidence="8 9">
    <name type="scientific">Helicobacter macacae MIT 99-5501</name>
    <dbReference type="NCBI Taxonomy" id="1357400"/>
    <lineage>
        <taxon>Bacteria</taxon>
        <taxon>Pseudomonadati</taxon>
        <taxon>Campylobacterota</taxon>
        <taxon>Epsilonproteobacteria</taxon>
        <taxon>Campylobacterales</taxon>
        <taxon>Helicobacteraceae</taxon>
        <taxon>Helicobacter</taxon>
    </lineage>
</organism>
<evidence type="ECO:0000256" key="3">
    <source>
        <dbReference type="ARBA" id="ARBA00022989"/>
    </source>
</evidence>
<keyword evidence="5" id="KW-0813">Transport</keyword>
<dbReference type="SUPFAM" id="SSF161098">
    <property type="entry name" value="MetI-like"/>
    <property type="match status" value="1"/>
</dbReference>
<dbReference type="HOGENOM" id="CLU_028518_1_0_7"/>
<dbReference type="Gene3D" id="1.10.3720.10">
    <property type="entry name" value="MetI-like"/>
    <property type="match status" value="1"/>
</dbReference>
<proteinExistence type="inferred from homology"/>
<keyword evidence="9" id="KW-1185">Reference proteome</keyword>
<feature type="transmembrane region" description="Helical" evidence="5">
    <location>
        <begin position="251"/>
        <end position="272"/>
    </location>
</feature>
<dbReference type="PATRIC" id="fig|1357400.3.peg.1970"/>
<dbReference type="InterPro" id="IPR035906">
    <property type="entry name" value="MetI-like_sf"/>
</dbReference>
<protein>
    <recommendedName>
        <fullName evidence="7">ABC transmembrane type-1 domain-containing protein</fullName>
    </recommendedName>
</protein>
<evidence type="ECO:0000313" key="9">
    <source>
        <dbReference type="Proteomes" id="UP000018731"/>
    </source>
</evidence>
<reference evidence="8 9" key="1">
    <citation type="journal article" date="2014" name="Genome Announc.">
        <title>Draft genome sequences of six enterohepatic helicobacter species isolated from humans and one from rhesus macaques.</title>
        <authorList>
            <person name="Shen Z."/>
            <person name="Sheh A."/>
            <person name="Young S.K."/>
            <person name="Abouelliel A."/>
            <person name="Ward D.V."/>
            <person name="Earl A.M."/>
            <person name="Fox J.G."/>
        </authorList>
    </citation>
    <scope>NUCLEOTIDE SEQUENCE [LARGE SCALE GENOMIC DNA]</scope>
    <source>
        <strain evidence="8 9">MIT 99-5501</strain>
    </source>
</reference>
<feature type="transmembrane region" description="Helical" evidence="5">
    <location>
        <begin position="182"/>
        <end position="214"/>
    </location>
</feature>
<dbReference type="EMBL" id="AZJI01000006">
    <property type="protein sequence ID" value="ETD23024.1"/>
    <property type="molecule type" value="Genomic_DNA"/>
</dbReference>
<dbReference type="AlphaFoldDB" id="V8C6P8"/>
<evidence type="ECO:0000256" key="1">
    <source>
        <dbReference type="ARBA" id="ARBA00004651"/>
    </source>
</evidence>